<dbReference type="EMBL" id="JAPUFD010000002">
    <property type="protein sequence ID" value="MDI1486006.1"/>
    <property type="molecule type" value="Genomic_DNA"/>
</dbReference>
<evidence type="ECO:0000313" key="2">
    <source>
        <dbReference type="EMBL" id="MDI1486006.1"/>
    </source>
</evidence>
<evidence type="ECO:0000313" key="3">
    <source>
        <dbReference type="Proteomes" id="UP001161017"/>
    </source>
</evidence>
<dbReference type="Proteomes" id="UP001161017">
    <property type="component" value="Unassembled WGS sequence"/>
</dbReference>
<comment type="caution">
    <text evidence="2">The sequence shown here is derived from an EMBL/GenBank/DDBJ whole genome shotgun (WGS) entry which is preliminary data.</text>
</comment>
<feature type="compositionally biased region" description="Basic and acidic residues" evidence="1">
    <location>
        <begin position="284"/>
        <end position="324"/>
    </location>
</feature>
<organism evidence="2 3">
    <name type="scientific">Ramalina farinacea</name>
    <dbReference type="NCBI Taxonomy" id="258253"/>
    <lineage>
        <taxon>Eukaryota</taxon>
        <taxon>Fungi</taxon>
        <taxon>Dikarya</taxon>
        <taxon>Ascomycota</taxon>
        <taxon>Pezizomycotina</taxon>
        <taxon>Lecanoromycetes</taxon>
        <taxon>OSLEUM clade</taxon>
        <taxon>Lecanoromycetidae</taxon>
        <taxon>Lecanorales</taxon>
        <taxon>Lecanorineae</taxon>
        <taxon>Ramalinaceae</taxon>
        <taxon>Ramalina</taxon>
    </lineage>
</organism>
<reference evidence="2" key="1">
    <citation type="journal article" date="2023" name="Genome Biol. Evol.">
        <title>First Whole Genome Sequence and Flow Cytometry Genome Size Data for the Lichen-Forming Fungus Ramalina farinacea (Ascomycota).</title>
        <authorList>
            <person name="Llewellyn T."/>
            <person name="Mian S."/>
            <person name="Hill R."/>
            <person name="Leitch I.J."/>
            <person name="Gaya E."/>
        </authorList>
    </citation>
    <scope>NUCLEOTIDE SEQUENCE</scope>
    <source>
        <strain evidence="2">LIQ254RAFAR</strain>
    </source>
</reference>
<name>A0AA43QGA3_9LECA</name>
<gene>
    <name evidence="2" type="ORF">OHK93_004195</name>
</gene>
<keyword evidence="3" id="KW-1185">Reference proteome</keyword>
<protein>
    <recommendedName>
        <fullName evidence="4">RRM domain-containing protein</fullName>
    </recommendedName>
</protein>
<feature type="compositionally biased region" description="Basic and acidic residues" evidence="1">
    <location>
        <begin position="344"/>
        <end position="361"/>
    </location>
</feature>
<sequence length="406" mass="45121">MAPKNEEIPSFDDMIQAGKLQRSECMHKSNVDSLTDRLRKKNEELANEIFGRGRKERSSGNRMRNFGSGPSLASRVGIAKASQRSKSNTPLSRSANVSRSDSGAAWLHDLHKLENGIPRGPKPSRQNPMSDKMKDDLLAEALTAKGARNHARTRIAGPEISIRGIAGPYVVVASNFAPGTTAADIESAMVPSGGELQSCRIITAAPTVIAEMVFGEKRNAESVIDTFNNKKVGFSSYWQGLRSYIQADGRILHVYMKTGGPTPVAGASTFQRPAAETISSTIDLTRDDPSASYREQREAADQDRRRAEPDVQDGRFGFEKKEDQMEMDDDAVPQEKREGSRRHERQDDYYDSRPRGPRDSGFDSSRQRGARGNGYYERGYEPDRPRGDRRLYSDGMYSRSRGSGYR</sequence>
<feature type="compositionally biased region" description="Basic and acidic residues" evidence="1">
    <location>
        <begin position="378"/>
        <end position="392"/>
    </location>
</feature>
<feature type="compositionally biased region" description="Polar residues" evidence="1">
    <location>
        <begin position="82"/>
        <end position="100"/>
    </location>
</feature>
<feature type="region of interest" description="Disordered" evidence="1">
    <location>
        <begin position="47"/>
        <end position="100"/>
    </location>
</feature>
<evidence type="ECO:0000256" key="1">
    <source>
        <dbReference type="SAM" id="MobiDB-lite"/>
    </source>
</evidence>
<feature type="region of interest" description="Disordered" evidence="1">
    <location>
        <begin position="280"/>
        <end position="406"/>
    </location>
</feature>
<proteinExistence type="predicted"/>
<dbReference type="AlphaFoldDB" id="A0AA43QGA3"/>
<evidence type="ECO:0008006" key="4">
    <source>
        <dbReference type="Google" id="ProtNLM"/>
    </source>
</evidence>
<accession>A0AA43QGA3</accession>